<feature type="modified residue" description="4-aspartylphosphate" evidence="2">
    <location>
        <position position="55"/>
    </location>
</feature>
<dbReference type="RefSeq" id="WP_194116035.1">
    <property type="nucleotide sequence ID" value="NZ_JADFUA010000004.1"/>
</dbReference>
<dbReference type="InterPro" id="IPR001789">
    <property type="entry name" value="Sig_transdc_resp-reg_receiver"/>
</dbReference>
<sequence length="375" mass="41787">MDNDKPLVLVVDDDPFMLDFIQDSLAEDCRVVTCENANAALDKARSLLPALIITDVLMPGMDGYALCKAIHDDFDIGDTPVLFLSALDDLENRLQGFEVGGEDFILKPVNPKVLQAKVRHVLKLVDERRQLKNQAQYATSTAMVAMTSMSETGLLIEGMKLFNHSHSPEALARAILQAIGMFDLECVVEVLLPQGTIALNRQGPASELEISVIRHMAEMERITQYRNRLSICYPNVRTVIHNLPLYDPDRCGRLRDHLAMLIEAAEVRLSAIEAAITAQQRGNVINHSVQSMTTALENIDQLQRQGRATSAEIFNEVLHRVEMSLVGLELSEKQEFALLSIIREGFEEIASVQLAEAHFQDLLTNMVQELKQASS</sequence>
<dbReference type="Proteomes" id="UP000604481">
    <property type="component" value="Unassembled WGS sequence"/>
</dbReference>
<dbReference type="CDD" id="cd17574">
    <property type="entry name" value="REC_OmpR"/>
    <property type="match status" value="1"/>
</dbReference>
<evidence type="ECO:0000259" key="3">
    <source>
        <dbReference type="PROSITE" id="PS50110"/>
    </source>
</evidence>
<keyword evidence="1 2" id="KW-0597">Phosphoprotein</keyword>
<name>A0A8J7KAV5_9NEIS</name>
<accession>A0A8J7KAV5</accession>
<comment type="caution">
    <text evidence="4">The sequence shown here is derived from an EMBL/GenBank/DDBJ whole genome shotgun (WGS) entry which is preliminary data.</text>
</comment>
<evidence type="ECO:0000313" key="5">
    <source>
        <dbReference type="Proteomes" id="UP000604481"/>
    </source>
</evidence>
<reference evidence="4 5" key="1">
    <citation type="submission" date="2020-10" db="EMBL/GenBank/DDBJ databases">
        <title>The genome sequence of Chitinilyticum litopenaei 4Y14.</title>
        <authorList>
            <person name="Liu Y."/>
        </authorList>
    </citation>
    <scope>NUCLEOTIDE SEQUENCE [LARGE SCALE GENOMIC DNA]</scope>
    <source>
        <strain evidence="4 5">4Y14</strain>
    </source>
</reference>
<keyword evidence="5" id="KW-1185">Reference proteome</keyword>
<proteinExistence type="predicted"/>
<evidence type="ECO:0000256" key="1">
    <source>
        <dbReference type="ARBA" id="ARBA00022553"/>
    </source>
</evidence>
<dbReference type="SUPFAM" id="SSF52172">
    <property type="entry name" value="CheY-like"/>
    <property type="match status" value="1"/>
</dbReference>
<dbReference type="EMBL" id="JADFUA010000004">
    <property type="protein sequence ID" value="MBE9609514.1"/>
    <property type="molecule type" value="Genomic_DNA"/>
</dbReference>
<organism evidence="4 5">
    <name type="scientific">Chitinilyticum piscinae</name>
    <dbReference type="NCBI Taxonomy" id="2866724"/>
    <lineage>
        <taxon>Bacteria</taxon>
        <taxon>Pseudomonadati</taxon>
        <taxon>Pseudomonadota</taxon>
        <taxon>Betaproteobacteria</taxon>
        <taxon>Neisseriales</taxon>
        <taxon>Chitinibacteraceae</taxon>
        <taxon>Chitinilyticum</taxon>
    </lineage>
</organism>
<protein>
    <submittedName>
        <fullName evidence="4">Response regulator</fullName>
    </submittedName>
</protein>
<dbReference type="InterPro" id="IPR050595">
    <property type="entry name" value="Bact_response_regulator"/>
</dbReference>
<evidence type="ECO:0000256" key="2">
    <source>
        <dbReference type="PROSITE-ProRule" id="PRU00169"/>
    </source>
</evidence>
<dbReference type="PANTHER" id="PTHR44591:SF3">
    <property type="entry name" value="RESPONSE REGULATORY DOMAIN-CONTAINING PROTEIN"/>
    <property type="match status" value="1"/>
</dbReference>
<feature type="domain" description="Response regulatory" evidence="3">
    <location>
        <begin position="7"/>
        <end position="122"/>
    </location>
</feature>
<dbReference type="GO" id="GO:0000160">
    <property type="term" value="P:phosphorelay signal transduction system"/>
    <property type="evidence" value="ECO:0007669"/>
    <property type="project" value="InterPro"/>
</dbReference>
<dbReference type="AlphaFoldDB" id="A0A8J7KAV5"/>
<dbReference type="Pfam" id="PF00072">
    <property type="entry name" value="Response_reg"/>
    <property type="match status" value="1"/>
</dbReference>
<gene>
    <name evidence="4" type="ORF">INR99_09130</name>
</gene>
<dbReference type="PANTHER" id="PTHR44591">
    <property type="entry name" value="STRESS RESPONSE REGULATOR PROTEIN 1"/>
    <property type="match status" value="1"/>
</dbReference>
<dbReference type="SMART" id="SM00448">
    <property type="entry name" value="REC"/>
    <property type="match status" value="1"/>
</dbReference>
<dbReference type="PROSITE" id="PS50110">
    <property type="entry name" value="RESPONSE_REGULATORY"/>
    <property type="match status" value="1"/>
</dbReference>
<dbReference type="InterPro" id="IPR011006">
    <property type="entry name" value="CheY-like_superfamily"/>
</dbReference>
<dbReference type="Gene3D" id="3.40.50.2300">
    <property type="match status" value="1"/>
</dbReference>
<evidence type="ECO:0000313" key="4">
    <source>
        <dbReference type="EMBL" id="MBE9609514.1"/>
    </source>
</evidence>